<dbReference type="Proteomes" id="UP000231742">
    <property type="component" value="Unassembled WGS sequence"/>
</dbReference>
<feature type="transmembrane region" description="Helical" evidence="1">
    <location>
        <begin position="57"/>
        <end position="78"/>
    </location>
</feature>
<accession>A0A2M9D7Q2</accession>
<feature type="transmembrane region" description="Helical" evidence="1">
    <location>
        <begin position="20"/>
        <end position="37"/>
    </location>
</feature>
<sequence>MTRRATRGSTRPRPTPASVFTTLGGVILSWMLGAVVVRLGLDWSDTFPYSPASEWRYLGVALLALAIAVGGSVLAWRFGRRFRRHPKPAADDRQ</sequence>
<evidence type="ECO:0000313" key="2">
    <source>
        <dbReference type="EMBL" id="PJJ81702.1"/>
    </source>
</evidence>
<comment type="caution">
    <text evidence="2">The sequence shown here is derived from an EMBL/GenBank/DDBJ whole genome shotgun (WGS) entry which is preliminary data.</text>
</comment>
<keyword evidence="1" id="KW-0472">Membrane</keyword>
<keyword evidence="1" id="KW-1133">Transmembrane helix</keyword>
<name>A0A2M9D7Q2_9MICO</name>
<organism evidence="2 3">
    <name type="scientific">Salinibacterium amurskyense</name>
    <dbReference type="NCBI Taxonomy" id="205941"/>
    <lineage>
        <taxon>Bacteria</taxon>
        <taxon>Bacillati</taxon>
        <taxon>Actinomycetota</taxon>
        <taxon>Actinomycetes</taxon>
        <taxon>Micrococcales</taxon>
        <taxon>Microbacteriaceae</taxon>
        <taxon>Salinibacterium</taxon>
    </lineage>
</organism>
<keyword evidence="3" id="KW-1185">Reference proteome</keyword>
<gene>
    <name evidence="2" type="ORF">CLV85_0881</name>
</gene>
<proteinExistence type="predicted"/>
<dbReference type="RefSeq" id="WP_147433345.1">
    <property type="nucleotide sequence ID" value="NZ_BMZU01000001.1"/>
</dbReference>
<dbReference type="AlphaFoldDB" id="A0A2M9D7Q2"/>
<dbReference type="EMBL" id="PGFH01000001">
    <property type="protein sequence ID" value="PJJ81702.1"/>
    <property type="molecule type" value="Genomic_DNA"/>
</dbReference>
<evidence type="ECO:0000256" key="1">
    <source>
        <dbReference type="SAM" id="Phobius"/>
    </source>
</evidence>
<evidence type="ECO:0000313" key="3">
    <source>
        <dbReference type="Proteomes" id="UP000231742"/>
    </source>
</evidence>
<dbReference type="OrthoDB" id="5119417at2"/>
<keyword evidence="1" id="KW-0812">Transmembrane</keyword>
<reference evidence="2 3" key="1">
    <citation type="submission" date="2017-11" db="EMBL/GenBank/DDBJ databases">
        <title>Genomic Encyclopedia of Archaeal and Bacterial Type Strains, Phase II (KMG-II): From Individual Species to Whole Genera.</title>
        <authorList>
            <person name="Goeker M."/>
        </authorList>
    </citation>
    <scope>NUCLEOTIDE SEQUENCE [LARGE SCALE GENOMIC DNA]</scope>
    <source>
        <strain evidence="2 3">DSM 16400</strain>
    </source>
</reference>
<protein>
    <submittedName>
        <fullName evidence="2">Uncharacterized protein</fullName>
    </submittedName>
</protein>